<reference evidence="3" key="1">
    <citation type="submission" date="2025-08" db="UniProtKB">
        <authorList>
            <consortium name="RefSeq"/>
        </authorList>
    </citation>
    <scope>IDENTIFICATION</scope>
    <source>
        <tissue evidence="3">Whole organism</tissue>
    </source>
</reference>
<evidence type="ECO:0000313" key="2">
    <source>
        <dbReference type="Proteomes" id="UP000694843"/>
    </source>
</evidence>
<accession>A0A8B7PEN3</accession>
<protein>
    <submittedName>
        <fullName evidence="3">Prohormone-3-like isoform X1</fullName>
    </submittedName>
</protein>
<evidence type="ECO:0000313" key="3">
    <source>
        <dbReference type="RefSeq" id="XP_018024460.1"/>
    </source>
</evidence>
<keyword evidence="2" id="KW-1185">Reference proteome</keyword>
<dbReference type="OrthoDB" id="4321958at2759"/>
<proteinExistence type="predicted"/>
<dbReference type="GeneID" id="108680199"/>
<evidence type="ECO:0000256" key="1">
    <source>
        <dbReference type="SAM" id="SignalP"/>
    </source>
</evidence>
<dbReference type="Proteomes" id="UP000694843">
    <property type="component" value="Unplaced"/>
</dbReference>
<sequence>MMRSGLLLLAVLGLALPSVWGFGYITSRFRPEPGYGVWGNTNAYRNAFPQRVSSPREELLEALLGEAEAASCEGRRCSANEHCCNDHICMAITGRTGTCMATSSQRLDDECVSDVECAEGLSCDLGVCTDLGTKKNYGEDCNTSAECDGARGLCCQLIRRHRKAPRQVCSYYKDALICLGRVSSDQVHPMTELTRGEKRLTSRYRGYIRK</sequence>
<dbReference type="RefSeq" id="XP_018024460.1">
    <property type="nucleotide sequence ID" value="XM_018168971.2"/>
</dbReference>
<feature type="signal peptide" evidence="1">
    <location>
        <begin position="1"/>
        <end position="21"/>
    </location>
</feature>
<gene>
    <name evidence="3" type="primary">LOC108680199</name>
</gene>
<dbReference type="KEGG" id="hazt:108680199"/>
<feature type="chain" id="PRO_5034189369" evidence="1">
    <location>
        <begin position="22"/>
        <end position="210"/>
    </location>
</feature>
<dbReference type="AlphaFoldDB" id="A0A8B7PEN3"/>
<name>A0A8B7PEN3_HYAAZ</name>
<keyword evidence="1" id="KW-0732">Signal</keyword>
<organism evidence="2 3">
    <name type="scientific">Hyalella azteca</name>
    <name type="common">Amphipod</name>
    <dbReference type="NCBI Taxonomy" id="294128"/>
    <lineage>
        <taxon>Eukaryota</taxon>
        <taxon>Metazoa</taxon>
        <taxon>Ecdysozoa</taxon>
        <taxon>Arthropoda</taxon>
        <taxon>Crustacea</taxon>
        <taxon>Multicrustacea</taxon>
        <taxon>Malacostraca</taxon>
        <taxon>Eumalacostraca</taxon>
        <taxon>Peracarida</taxon>
        <taxon>Amphipoda</taxon>
        <taxon>Senticaudata</taxon>
        <taxon>Talitrida</taxon>
        <taxon>Talitroidea</taxon>
        <taxon>Hyalellidae</taxon>
        <taxon>Hyalella</taxon>
    </lineage>
</organism>